<dbReference type="Pfam" id="PF02782">
    <property type="entry name" value="FGGY_C"/>
    <property type="match status" value="1"/>
</dbReference>
<dbReference type="EMBL" id="JX649912">
    <property type="protein sequence ID" value="AGC72821.1"/>
    <property type="molecule type" value="Genomic_DNA"/>
</dbReference>
<sequence>MNTPLILALDIGTTSTRALLFDEHGRALPDCIAQVGNQLQTTADGGATFDANALFKNVVAVIDQVLAMAGSRATRIAAVASDTFVSNVLGVSSAGDPVTPLFTYADTRNAADSETLRTELGAAGLSAAHDRTGCLVHTSYLPPRFRWLQRTNPDWLRGAAYWLSFGEYLYWKLLGKRVASYSVAAWTGLLNRHTLHWDEAWLADLPLTVDQLSPLGDVDDTLRGLLPPWADRWPALKTVPWLPAIGDGAAANIGSGCDNPSRIALTIGTTGAMRVVLPPDLPQVPAGLWLYRVKKTQGLLGGATTEGGNLYAWLRETLQLPPAEQLERELAARPPADHGLTILPFVAGERAPGWKGSARASVVGFSLNTRPLDIVQAALEAIAYRFAIIYGRIKPHLGAEKQQIIASGGGLLSSAAWLQIMADVLNEPIIALTEHEITSRGVALLALQQLGQITHPSALPPETGQTYLPDGERHELHAPAFARQQLVYRQLLE</sequence>
<dbReference type="InterPro" id="IPR000577">
    <property type="entry name" value="Carb_kinase_FGGY"/>
</dbReference>
<proteinExistence type="inferred from homology"/>
<dbReference type="PIRSF" id="PIRSF000538">
    <property type="entry name" value="GlpK"/>
    <property type="match status" value="1"/>
</dbReference>
<dbReference type="EC" id="2.7.1.12" evidence="6"/>
<comment type="similarity">
    <text evidence="1">Belongs to the FGGY kinase family.</text>
</comment>
<dbReference type="Pfam" id="PF00370">
    <property type="entry name" value="FGGY_N"/>
    <property type="match status" value="1"/>
</dbReference>
<dbReference type="InterPro" id="IPR018485">
    <property type="entry name" value="FGGY_C"/>
</dbReference>
<dbReference type="PANTHER" id="PTHR43095:SF2">
    <property type="entry name" value="GLUCONOKINASE"/>
    <property type="match status" value="1"/>
</dbReference>
<feature type="domain" description="Carbohydrate kinase FGGY N-terminal" evidence="4">
    <location>
        <begin position="6"/>
        <end position="254"/>
    </location>
</feature>
<name>L7VZ83_9BACT</name>
<dbReference type="GO" id="GO:0046316">
    <property type="term" value="F:gluconokinase activity"/>
    <property type="evidence" value="ECO:0007669"/>
    <property type="project" value="UniProtKB-EC"/>
</dbReference>
<dbReference type="SUPFAM" id="SSF53067">
    <property type="entry name" value="Actin-like ATPase domain"/>
    <property type="match status" value="2"/>
</dbReference>
<dbReference type="GO" id="GO:0005975">
    <property type="term" value="P:carbohydrate metabolic process"/>
    <property type="evidence" value="ECO:0007669"/>
    <property type="project" value="InterPro"/>
</dbReference>
<dbReference type="InterPro" id="IPR050406">
    <property type="entry name" value="FGGY_Carb_Kinase"/>
</dbReference>
<accession>L7VZ83</accession>
<keyword evidence="3 6" id="KW-0418">Kinase</keyword>
<dbReference type="AlphaFoldDB" id="L7VZ83"/>
<dbReference type="Gene3D" id="3.30.420.40">
    <property type="match status" value="2"/>
</dbReference>
<evidence type="ECO:0000256" key="3">
    <source>
        <dbReference type="ARBA" id="ARBA00022777"/>
    </source>
</evidence>
<evidence type="ECO:0000256" key="1">
    <source>
        <dbReference type="ARBA" id="ARBA00009156"/>
    </source>
</evidence>
<dbReference type="InterPro" id="IPR018484">
    <property type="entry name" value="FGGY_N"/>
</dbReference>
<evidence type="ECO:0000259" key="4">
    <source>
        <dbReference type="Pfam" id="PF00370"/>
    </source>
</evidence>
<keyword evidence="2 6" id="KW-0808">Transferase</keyword>
<protein>
    <submittedName>
        <fullName evidence="6">Gluconokinase</fullName>
        <ecNumber evidence="6">2.7.1.12</ecNumber>
    </submittedName>
</protein>
<evidence type="ECO:0000313" key="6">
    <source>
        <dbReference type="EMBL" id="AGC72821.1"/>
    </source>
</evidence>
<evidence type="ECO:0000259" key="5">
    <source>
        <dbReference type="Pfam" id="PF02782"/>
    </source>
</evidence>
<organism evidence="6">
    <name type="scientific">uncultured bacterium A1Q1_fos_485</name>
    <dbReference type="NCBI Taxonomy" id="1256576"/>
    <lineage>
        <taxon>Bacteria</taxon>
        <taxon>environmental samples</taxon>
    </lineage>
</organism>
<dbReference type="PANTHER" id="PTHR43095">
    <property type="entry name" value="SUGAR KINASE"/>
    <property type="match status" value="1"/>
</dbReference>
<dbReference type="CDD" id="cd07770">
    <property type="entry name" value="ASKHA_NBD_FGGY_GntK"/>
    <property type="match status" value="1"/>
</dbReference>
<feature type="domain" description="Carbohydrate kinase FGGY C-terminal" evidence="5">
    <location>
        <begin position="264"/>
        <end position="447"/>
    </location>
</feature>
<dbReference type="InterPro" id="IPR043129">
    <property type="entry name" value="ATPase_NBD"/>
</dbReference>
<reference evidence="6" key="1">
    <citation type="submission" date="2012-09" db="EMBL/GenBank/DDBJ databases">
        <title>Metagenomic Characterization of a Microbial Community in Wastewater Detects High Levels of Antibiotic Resistance.</title>
        <authorList>
            <person name="Abrams M."/>
            <person name="Caldwell A."/>
            <person name="Vandaei E."/>
            <person name="Lee W."/>
            <person name="Perrott J."/>
            <person name="Khan S.Y."/>
            <person name="Ta J."/>
            <person name="Romero D."/>
            <person name="Nguyen V."/>
            <person name="Pourmand N."/>
            <person name="Ouverney C.C."/>
        </authorList>
    </citation>
    <scope>NUCLEOTIDE SEQUENCE</scope>
</reference>
<evidence type="ECO:0000256" key="2">
    <source>
        <dbReference type="ARBA" id="ARBA00022679"/>
    </source>
</evidence>